<organism evidence="2 3">
    <name type="scientific">Colletotrichum sublineola</name>
    <name type="common">Sorghum anthracnose fungus</name>
    <dbReference type="NCBI Taxonomy" id="1173701"/>
    <lineage>
        <taxon>Eukaryota</taxon>
        <taxon>Fungi</taxon>
        <taxon>Dikarya</taxon>
        <taxon>Ascomycota</taxon>
        <taxon>Pezizomycotina</taxon>
        <taxon>Sordariomycetes</taxon>
        <taxon>Hypocreomycetidae</taxon>
        <taxon>Glomerellales</taxon>
        <taxon>Glomerellaceae</taxon>
        <taxon>Colletotrichum</taxon>
        <taxon>Colletotrichum graminicola species complex</taxon>
    </lineage>
</organism>
<feature type="region of interest" description="Disordered" evidence="1">
    <location>
        <begin position="85"/>
        <end position="107"/>
    </location>
</feature>
<dbReference type="EMBL" id="JMSE01001300">
    <property type="protein sequence ID" value="KDN62786.1"/>
    <property type="molecule type" value="Genomic_DNA"/>
</dbReference>
<gene>
    <name evidence="2" type="ORF">CSUB01_02695</name>
</gene>
<evidence type="ECO:0000256" key="1">
    <source>
        <dbReference type="SAM" id="MobiDB-lite"/>
    </source>
</evidence>
<proteinExistence type="predicted"/>
<reference evidence="3" key="1">
    <citation type="journal article" date="2014" name="Genome Announc.">
        <title>Draft genome sequence of Colletotrichum sublineola, a destructive pathogen of cultivated sorghum.</title>
        <authorList>
            <person name="Baroncelli R."/>
            <person name="Sanz-Martin J.M."/>
            <person name="Rech G.E."/>
            <person name="Sukno S.A."/>
            <person name="Thon M.R."/>
        </authorList>
    </citation>
    <scope>NUCLEOTIDE SEQUENCE [LARGE SCALE GENOMIC DNA]</scope>
    <source>
        <strain evidence="3">TX430BB</strain>
    </source>
</reference>
<sequence length="107" mass="11416">MLLSKAIIDTQRGPQYELHMGSCRYSALPRHQPEFASHRNPAHLPLTSSGRHVVPRSIRVRLALVGPHAVLPAAVDFRAAQSPSDISSVSIGANTSGQSQIGKGTQA</sequence>
<evidence type="ECO:0000313" key="3">
    <source>
        <dbReference type="Proteomes" id="UP000027238"/>
    </source>
</evidence>
<dbReference type="Proteomes" id="UP000027238">
    <property type="component" value="Unassembled WGS sequence"/>
</dbReference>
<name>A0A066XAK7_COLSU</name>
<dbReference type="AlphaFoldDB" id="A0A066XAK7"/>
<accession>A0A066XAK7</accession>
<protein>
    <submittedName>
        <fullName evidence="2">Uncharacterized protein</fullName>
    </submittedName>
</protein>
<dbReference type="HOGENOM" id="CLU_2209875_0_0_1"/>
<evidence type="ECO:0000313" key="2">
    <source>
        <dbReference type="EMBL" id="KDN62786.1"/>
    </source>
</evidence>
<comment type="caution">
    <text evidence="2">The sequence shown here is derived from an EMBL/GenBank/DDBJ whole genome shotgun (WGS) entry which is preliminary data.</text>
</comment>
<keyword evidence="3" id="KW-1185">Reference proteome</keyword>